<reference evidence="1" key="1">
    <citation type="submission" date="2023-05" db="EMBL/GenBank/DDBJ databases">
        <authorList>
            <person name="Stuckert A."/>
        </authorList>
    </citation>
    <scope>NUCLEOTIDE SEQUENCE</scope>
</reference>
<dbReference type="Proteomes" id="UP001162483">
    <property type="component" value="Unassembled WGS sequence"/>
</dbReference>
<comment type="caution">
    <text evidence="1">The sequence shown here is derived from an EMBL/GenBank/DDBJ whole genome shotgun (WGS) entry which is preliminary data.</text>
</comment>
<evidence type="ECO:0000313" key="2">
    <source>
        <dbReference type="Proteomes" id="UP001162483"/>
    </source>
</evidence>
<feature type="non-terminal residue" evidence="1">
    <location>
        <position position="1"/>
    </location>
</feature>
<sequence>LLFLTVYKKYIYILTTSRPDIVYKRAGRWQCRVGWPFINGLPVPCLWALPGSALHRDLVPAVSSGHSEHRSSDGTSV</sequence>
<name>A0ABN9CLJ2_9NEOB</name>
<organism evidence="1 2">
    <name type="scientific">Staurois parvus</name>
    <dbReference type="NCBI Taxonomy" id="386267"/>
    <lineage>
        <taxon>Eukaryota</taxon>
        <taxon>Metazoa</taxon>
        <taxon>Chordata</taxon>
        <taxon>Craniata</taxon>
        <taxon>Vertebrata</taxon>
        <taxon>Euteleostomi</taxon>
        <taxon>Amphibia</taxon>
        <taxon>Batrachia</taxon>
        <taxon>Anura</taxon>
        <taxon>Neobatrachia</taxon>
        <taxon>Ranoidea</taxon>
        <taxon>Ranidae</taxon>
        <taxon>Staurois</taxon>
    </lineage>
</organism>
<dbReference type="EMBL" id="CATNWA010010700">
    <property type="protein sequence ID" value="CAI9560343.1"/>
    <property type="molecule type" value="Genomic_DNA"/>
</dbReference>
<accession>A0ABN9CLJ2</accession>
<evidence type="ECO:0000313" key="1">
    <source>
        <dbReference type="EMBL" id="CAI9560343.1"/>
    </source>
</evidence>
<protein>
    <submittedName>
        <fullName evidence="1">Uncharacterized protein</fullName>
    </submittedName>
</protein>
<proteinExistence type="predicted"/>
<keyword evidence="2" id="KW-1185">Reference proteome</keyword>
<gene>
    <name evidence="1" type="ORF">SPARVUS_LOCUS5239336</name>
</gene>